<dbReference type="InterPro" id="IPR025392">
    <property type="entry name" value="DUF4124"/>
</dbReference>
<dbReference type="EMBL" id="UOFA01000281">
    <property type="protein sequence ID" value="VAW46448.1"/>
    <property type="molecule type" value="Genomic_DNA"/>
</dbReference>
<feature type="region of interest" description="Disordered" evidence="1">
    <location>
        <begin position="49"/>
        <end position="72"/>
    </location>
</feature>
<organism evidence="3">
    <name type="scientific">hydrothermal vent metagenome</name>
    <dbReference type="NCBI Taxonomy" id="652676"/>
    <lineage>
        <taxon>unclassified sequences</taxon>
        <taxon>metagenomes</taxon>
        <taxon>ecological metagenomes</taxon>
    </lineage>
</organism>
<name>A0A3B0VRX4_9ZZZZ</name>
<evidence type="ECO:0000313" key="3">
    <source>
        <dbReference type="EMBL" id="VAW46448.1"/>
    </source>
</evidence>
<feature type="domain" description="DUF4124" evidence="2">
    <location>
        <begin position="11"/>
        <end position="62"/>
    </location>
</feature>
<accession>A0A3B0VRX4</accession>
<evidence type="ECO:0000256" key="1">
    <source>
        <dbReference type="SAM" id="MobiDB-lite"/>
    </source>
</evidence>
<reference evidence="3" key="1">
    <citation type="submission" date="2018-06" db="EMBL/GenBank/DDBJ databases">
        <authorList>
            <person name="Zhirakovskaya E."/>
        </authorList>
    </citation>
    <scope>NUCLEOTIDE SEQUENCE</scope>
</reference>
<sequence length="157" mass="17209">MFKTLILVVVVLFSSQLTAEKIYKWVDEKGQIHYSSQKPVDQEAESMKLKKAPRVVPKAATEAESQAVEVGDKATDAENAEAEAEAAAKAAAKATLAEADKINNKTQCDLARKNSDALNASVRVSRTNEKGEVVRMTDDERVNALQKAQQGIKRYCQ</sequence>
<evidence type="ECO:0000259" key="2">
    <source>
        <dbReference type="Pfam" id="PF13511"/>
    </source>
</evidence>
<dbReference type="AlphaFoldDB" id="A0A3B0VRX4"/>
<gene>
    <name evidence="3" type="ORF">MNBD_GAMMA02-1326</name>
</gene>
<dbReference type="Pfam" id="PF13511">
    <property type="entry name" value="DUF4124"/>
    <property type="match status" value="1"/>
</dbReference>
<proteinExistence type="predicted"/>
<protein>
    <recommendedName>
        <fullName evidence="2">DUF4124 domain-containing protein</fullName>
    </recommendedName>
</protein>